<feature type="compositionally biased region" description="Basic residues" evidence="1">
    <location>
        <begin position="134"/>
        <end position="144"/>
    </location>
</feature>
<organism evidence="2 3">
    <name type="scientific">Cannabis sativa</name>
    <name type="common">Hemp</name>
    <name type="synonym">Marijuana</name>
    <dbReference type="NCBI Taxonomy" id="3483"/>
    <lineage>
        <taxon>Eukaryota</taxon>
        <taxon>Viridiplantae</taxon>
        <taxon>Streptophyta</taxon>
        <taxon>Embryophyta</taxon>
        <taxon>Tracheophyta</taxon>
        <taxon>Spermatophyta</taxon>
        <taxon>Magnoliopsida</taxon>
        <taxon>eudicotyledons</taxon>
        <taxon>Gunneridae</taxon>
        <taxon>Pentapetalae</taxon>
        <taxon>rosids</taxon>
        <taxon>fabids</taxon>
        <taxon>Rosales</taxon>
        <taxon>Cannabaceae</taxon>
        <taxon>Cannabis</taxon>
    </lineage>
</organism>
<evidence type="ECO:0000313" key="3">
    <source>
        <dbReference type="Proteomes" id="UP000596661"/>
    </source>
</evidence>
<reference evidence="2" key="2">
    <citation type="submission" date="2021-03" db="UniProtKB">
        <authorList>
            <consortium name="EnsemblPlants"/>
        </authorList>
    </citation>
    <scope>IDENTIFICATION</scope>
</reference>
<name>A0A803QDR6_CANSA</name>
<evidence type="ECO:0000256" key="1">
    <source>
        <dbReference type="SAM" id="MobiDB-lite"/>
    </source>
</evidence>
<dbReference type="Proteomes" id="UP000596661">
    <property type="component" value="Chromosome 9"/>
</dbReference>
<dbReference type="AlphaFoldDB" id="A0A803QDR6"/>
<feature type="region of interest" description="Disordered" evidence="1">
    <location>
        <begin position="111"/>
        <end position="165"/>
    </location>
</feature>
<proteinExistence type="predicted"/>
<reference evidence="2" key="1">
    <citation type="submission" date="2018-11" db="EMBL/GenBank/DDBJ databases">
        <authorList>
            <person name="Grassa J C."/>
        </authorList>
    </citation>
    <scope>NUCLEOTIDE SEQUENCE [LARGE SCALE GENOMIC DNA]</scope>
</reference>
<protein>
    <submittedName>
        <fullName evidence="2">Uncharacterized protein</fullName>
    </submittedName>
</protein>
<dbReference type="Gramene" id="evm.model.09.1221">
    <property type="protein sequence ID" value="cds.evm.model.09.1221"/>
    <property type="gene ID" value="evm.TU.09.1221"/>
</dbReference>
<sequence length="165" mass="18425">MIAPRFIFAHPRQERECSSDCARSSNIRTRELRKRGERKIVETEECSQRKVVPRYCFDYGTARRSNFVEIGSVKIDLPACALTLCDISANSNSGIGKKDLEMKNEAVELPAGTKLSGKNKFKKTLMGRSQNRGPNKRSNQRKAGRSQSKGPKDSNGCFPGKSKVI</sequence>
<evidence type="ECO:0000313" key="2">
    <source>
        <dbReference type="EnsemblPlants" id="cds.evm.model.09.1221"/>
    </source>
</evidence>
<accession>A0A803QDR6</accession>
<keyword evidence="3" id="KW-1185">Reference proteome</keyword>
<dbReference type="EMBL" id="UZAU01000758">
    <property type="status" value="NOT_ANNOTATED_CDS"/>
    <property type="molecule type" value="Genomic_DNA"/>
</dbReference>
<dbReference type="EnsemblPlants" id="evm.model.09.1221">
    <property type="protein sequence ID" value="cds.evm.model.09.1221"/>
    <property type="gene ID" value="evm.TU.09.1221"/>
</dbReference>